<gene>
    <name evidence="1" type="ORF">FWK35_00015198</name>
</gene>
<sequence length="77" mass="8669">LVGPHFAQCLKDSIGDRFYSILIDESTDISVLKFLGISIMYFDKNFKRIISTYLSLVMMESCDAQAIVTAIPKGNFK</sequence>
<protein>
    <recommendedName>
        <fullName evidence="3">Zinc finger MYM-type protein 1-like</fullName>
    </recommendedName>
</protein>
<comment type="caution">
    <text evidence="1">The sequence shown here is derived from an EMBL/GenBank/DDBJ whole genome shotgun (WGS) entry which is preliminary data.</text>
</comment>
<accession>A0A6G0ZGT0</accession>
<organism evidence="1 2">
    <name type="scientific">Aphis craccivora</name>
    <name type="common">Cowpea aphid</name>
    <dbReference type="NCBI Taxonomy" id="307492"/>
    <lineage>
        <taxon>Eukaryota</taxon>
        <taxon>Metazoa</taxon>
        <taxon>Ecdysozoa</taxon>
        <taxon>Arthropoda</taxon>
        <taxon>Hexapoda</taxon>
        <taxon>Insecta</taxon>
        <taxon>Pterygota</taxon>
        <taxon>Neoptera</taxon>
        <taxon>Paraneoptera</taxon>
        <taxon>Hemiptera</taxon>
        <taxon>Sternorrhyncha</taxon>
        <taxon>Aphidomorpha</taxon>
        <taxon>Aphidoidea</taxon>
        <taxon>Aphididae</taxon>
        <taxon>Aphidini</taxon>
        <taxon>Aphis</taxon>
        <taxon>Aphis</taxon>
    </lineage>
</organism>
<name>A0A6G0ZGT0_APHCR</name>
<dbReference type="AlphaFoldDB" id="A0A6G0ZGT0"/>
<keyword evidence="2" id="KW-1185">Reference proteome</keyword>
<dbReference type="OrthoDB" id="10023262at2759"/>
<evidence type="ECO:0000313" key="1">
    <source>
        <dbReference type="EMBL" id="KAF0769698.1"/>
    </source>
</evidence>
<evidence type="ECO:0008006" key="3">
    <source>
        <dbReference type="Google" id="ProtNLM"/>
    </source>
</evidence>
<proteinExistence type="predicted"/>
<dbReference type="EMBL" id="VUJU01000550">
    <property type="protein sequence ID" value="KAF0769698.1"/>
    <property type="molecule type" value="Genomic_DNA"/>
</dbReference>
<evidence type="ECO:0000313" key="2">
    <source>
        <dbReference type="Proteomes" id="UP000478052"/>
    </source>
</evidence>
<reference evidence="1 2" key="1">
    <citation type="submission" date="2019-08" db="EMBL/GenBank/DDBJ databases">
        <title>Whole genome of Aphis craccivora.</title>
        <authorList>
            <person name="Voronova N.V."/>
            <person name="Shulinski R.S."/>
            <person name="Bandarenka Y.V."/>
            <person name="Zhorov D.G."/>
            <person name="Warner D."/>
        </authorList>
    </citation>
    <scope>NUCLEOTIDE SEQUENCE [LARGE SCALE GENOMIC DNA]</scope>
    <source>
        <strain evidence="1">180601</strain>
        <tissue evidence="1">Whole Body</tissue>
    </source>
</reference>
<dbReference type="Proteomes" id="UP000478052">
    <property type="component" value="Unassembled WGS sequence"/>
</dbReference>
<feature type="non-terminal residue" evidence="1">
    <location>
        <position position="1"/>
    </location>
</feature>